<sequence length="260" mass="29413">MKLGKIEIINGSPNTLVYDGRIVIDQGGKNASLNINSEIQLATHGHMDHIAGLFKKSEKKFIPKEDFWTLNIIGRRAMTYGFSSPDSKLFIYDLIKDNLNENFSDPEVEVIKLPGHTPGHSAFLIDNVLYCGDAFFGQRVLESFVFPFYTDFWKAMESLEKLKELIKSVDYVFVSHGPVYTDKRKVEDLLNFNLDYNNKLVEKIKNAIQGNEMTAEEVVVKISNKLEPANVFLNEIVAKSILVQISKDIKVTEKGVVFTG</sequence>
<dbReference type="InterPro" id="IPR036866">
    <property type="entry name" value="RibonucZ/Hydroxyglut_hydro"/>
</dbReference>
<keyword evidence="2" id="KW-0378">Hydrolase</keyword>
<dbReference type="GO" id="GO:0016787">
    <property type="term" value="F:hydrolase activity"/>
    <property type="evidence" value="ECO:0007669"/>
    <property type="project" value="UniProtKB-KW"/>
</dbReference>
<proteinExistence type="predicted"/>
<dbReference type="Pfam" id="PF00753">
    <property type="entry name" value="Lactamase_B"/>
    <property type="match status" value="1"/>
</dbReference>
<evidence type="ECO:0000313" key="3">
    <source>
        <dbReference type="Proteomes" id="UP000248044"/>
    </source>
</evidence>
<keyword evidence="3" id="KW-1185">Reference proteome</keyword>
<dbReference type="RefSeq" id="WP_110271057.1">
    <property type="nucleotide sequence ID" value="NZ_CP029289.2"/>
</dbReference>
<evidence type="ECO:0000259" key="1">
    <source>
        <dbReference type="SMART" id="SM00849"/>
    </source>
</evidence>
<gene>
    <name evidence="2" type="ORF">DFR85_11785</name>
</gene>
<dbReference type="PANTHER" id="PTHR23131">
    <property type="entry name" value="ENDORIBONUCLEASE LACTB2"/>
    <property type="match status" value="1"/>
</dbReference>
<organism evidence="2 3">
    <name type="scientific">Acidianus brierleyi</name>
    <dbReference type="NCBI Taxonomy" id="41673"/>
    <lineage>
        <taxon>Archaea</taxon>
        <taxon>Thermoproteota</taxon>
        <taxon>Thermoprotei</taxon>
        <taxon>Sulfolobales</taxon>
        <taxon>Sulfolobaceae</taxon>
        <taxon>Acidianus</taxon>
    </lineage>
</organism>
<dbReference type="Proteomes" id="UP000248044">
    <property type="component" value="Chromosome"/>
</dbReference>
<evidence type="ECO:0000313" key="2">
    <source>
        <dbReference type="EMBL" id="AWR95176.1"/>
    </source>
</evidence>
<dbReference type="SMART" id="SM00849">
    <property type="entry name" value="Lactamase_B"/>
    <property type="match status" value="1"/>
</dbReference>
<dbReference type="InterPro" id="IPR001279">
    <property type="entry name" value="Metallo-B-lactamas"/>
</dbReference>
<reference evidence="2 3" key="1">
    <citation type="submission" date="2018-05" db="EMBL/GenBank/DDBJ databases">
        <title>Complete Genome Sequences of Extremely Thermoacidophilic, Metal-Mobilizing Type-Strain Members of the Archaeal Family Sulfolobaceae: Acidianus brierleyi DSM-1651T, Acidianus sulfidivorans DSM-18786T, Metallosphaera hakonensis DSM-7519T, and Metallosphaera prunae DSM-10039T.</title>
        <authorList>
            <person name="Counts J.A."/>
            <person name="Kelly R.M."/>
        </authorList>
    </citation>
    <scope>NUCLEOTIDE SEQUENCE [LARGE SCALE GENOMIC DNA]</scope>
    <source>
        <strain evidence="2 3">DSM 1651</strain>
    </source>
</reference>
<dbReference type="SUPFAM" id="SSF56281">
    <property type="entry name" value="Metallo-hydrolase/oxidoreductase"/>
    <property type="match status" value="1"/>
</dbReference>
<dbReference type="InterPro" id="IPR050662">
    <property type="entry name" value="Sec-metab_biosynth-thioest"/>
</dbReference>
<dbReference type="AlphaFoldDB" id="A0A2U9IGR4"/>
<feature type="domain" description="Metallo-beta-lactamase" evidence="1">
    <location>
        <begin position="11"/>
        <end position="176"/>
    </location>
</feature>
<dbReference type="KEGG" id="abri:DFR85_11785"/>
<name>A0A2U9IGR4_9CREN</name>
<dbReference type="OrthoDB" id="197151at2157"/>
<accession>A0A2U9IGR4</accession>
<dbReference type="GeneID" id="36832847"/>
<dbReference type="EMBL" id="CP029289">
    <property type="protein sequence ID" value="AWR95176.1"/>
    <property type="molecule type" value="Genomic_DNA"/>
</dbReference>
<dbReference type="Gene3D" id="3.60.15.10">
    <property type="entry name" value="Ribonuclease Z/Hydroxyacylglutathione hydrolase-like"/>
    <property type="match status" value="1"/>
</dbReference>
<protein>
    <submittedName>
        <fullName evidence="2">MBL fold metallo-hydrolase</fullName>
    </submittedName>
</protein>